<dbReference type="SUPFAM" id="SSF56349">
    <property type="entry name" value="DNA breaking-rejoining enzymes"/>
    <property type="match status" value="1"/>
</dbReference>
<dbReference type="GO" id="GO:0006310">
    <property type="term" value="P:DNA recombination"/>
    <property type="evidence" value="ECO:0007669"/>
    <property type="project" value="UniProtKB-KW"/>
</dbReference>
<keyword evidence="4" id="KW-0233">DNA recombination</keyword>
<dbReference type="Pfam" id="PF00589">
    <property type="entry name" value="Phage_integrase"/>
    <property type="match status" value="1"/>
</dbReference>
<dbReference type="InterPro" id="IPR010998">
    <property type="entry name" value="Integrase_recombinase_N"/>
</dbReference>
<keyword evidence="3 5" id="KW-0238">DNA-binding</keyword>
<dbReference type="InterPro" id="IPR011010">
    <property type="entry name" value="DNA_brk_join_enz"/>
</dbReference>
<keyword evidence="1" id="KW-0159">Chromosome partition</keyword>
<feature type="domain" description="Core-binding (CB)" evidence="7">
    <location>
        <begin position="9"/>
        <end position="101"/>
    </location>
</feature>
<dbReference type="InterPro" id="IPR044068">
    <property type="entry name" value="CB"/>
</dbReference>
<dbReference type="PROSITE" id="PS51900">
    <property type="entry name" value="CB"/>
    <property type="match status" value="1"/>
</dbReference>
<evidence type="ECO:0000256" key="5">
    <source>
        <dbReference type="PROSITE-ProRule" id="PRU01248"/>
    </source>
</evidence>
<proteinExistence type="predicted"/>
<dbReference type="Gene3D" id="1.10.443.10">
    <property type="entry name" value="Intergrase catalytic core"/>
    <property type="match status" value="1"/>
</dbReference>
<evidence type="ECO:0000259" key="6">
    <source>
        <dbReference type="PROSITE" id="PS51898"/>
    </source>
</evidence>
<dbReference type="PROSITE" id="PS51898">
    <property type="entry name" value="TYR_RECOMBINASE"/>
    <property type="match status" value="1"/>
</dbReference>
<dbReference type="PANTHER" id="PTHR30349">
    <property type="entry name" value="PHAGE INTEGRASE-RELATED"/>
    <property type="match status" value="1"/>
</dbReference>
<evidence type="ECO:0000313" key="9">
    <source>
        <dbReference type="Proteomes" id="UP001319180"/>
    </source>
</evidence>
<dbReference type="RefSeq" id="WP_254092371.1">
    <property type="nucleotide sequence ID" value="NZ_JAHESC010000036.1"/>
</dbReference>
<dbReference type="GO" id="GO:0015074">
    <property type="term" value="P:DNA integration"/>
    <property type="evidence" value="ECO:0007669"/>
    <property type="project" value="UniProtKB-KW"/>
</dbReference>
<dbReference type="AlphaFoldDB" id="A0AAP2DBT6"/>
<dbReference type="InterPro" id="IPR013762">
    <property type="entry name" value="Integrase-like_cat_sf"/>
</dbReference>
<feature type="domain" description="Tyr recombinase" evidence="6">
    <location>
        <begin position="121"/>
        <end position="322"/>
    </location>
</feature>
<accession>A0AAP2DBT6</accession>
<dbReference type="GO" id="GO:0003677">
    <property type="term" value="F:DNA binding"/>
    <property type="evidence" value="ECO:0007669"/>
    <property type="project" value="UniProtKB-UniRule"/>
</dbReference>
<dbReference type="PANTHER" id="PTHR30349:SF81">
    <property type="entry name" value="TYROSINE RECOMBINASE XERC"/>
    <property type="match status" value="1"/>
</dbReference>
<dbReference type="EMBL" id="JAHESC010000036">
    <property type="protein sequence ID" value="MBT1689146.1"/>
    <property type="molecule type" value="Genomic_DNA"/>
</dbReference>
<dbReference type="Proteomes" id="UP001319180">
    <property type="component" value="Unassembled WGS sequence"/>
</dbReference>
<organism evidence="8 9">
    <name type="scientific">Dawidia soli</name>
    <dbReference type="NCBI Taxonomy" id="2782352"/>
    <lineage>
        <taxon>Bacteria</taxon>
        <taxon>Pseudomonadati</taxon>
        <taxon>Bacteroidota</taxon>
        <taxon>Cytophagia</taxon>
        <taxon>Cytophagales</taxon>
        <taxon>Chryseotaleaceae</taxon>
        <taxon>Dawidia</taxon>
    </lineage>
</organism>
<sequence>MKQLQLSNASFRYLEQSFKEWLDIMGYAAISVYNMPLQVRELLYYLEGQGITNIKELNNKHIQKYYNKLKERANQRRAGGLSNNHLNKHIQALRKFIDYLRQVGRLEIPELNLKNEEADPKSIDVLTEEEIQLLFKATQKKPSRNPNCMSDAQMEALQARDRAMLAIFYGCGLRRNEGVSVNVCDVNFDRAMLHVRKGKNYKERFVPVSKSSLKYLQDYVYDHRPELLQGSKSESFFVSQRGGRVQGQTLLLRLKYLQHQSEDENLIEKEIGLHTLRHSIATHLLQAGIKLDYIARFLGHGSLESTQIYTHLAGVDGDQPQPFRNIPRYEKTQLHEDELY</sequence>
<dbReference type="InterPro" id="IPR050090">
    <property type="entry name" value="Tyrosine_recombinase_XerCD"/>
</dbReference>
<evidence type="ECO:0000259" key="7">
    <source>
        <dbReference type="PROSITE" id="PS51900"/>
    </source>
</evidence>
<evidence type="ECO:0000313" key="8">
    <source>
        <dbReference type="EMBL" id="MBT1689146.1"/>
    </source>
</evidence>
<evidence type="ECO:0000256" key="4">
    <source>
        <dbReference type="ARBA" id="ARBA00023172"/>
    </source>
</evidence>
<comment type="caution">
    <text evidence="8">The sequence shown here is derived from an EMBL/GenBank/DDBJ whole genome shotgun (WGS) entry which is preliminary data.</text>
</comment>
<dbReference type="Gene3D" id="1.10.150.130">
    <property type="match status" value="1"/>
</dbReference>
<evidence type="ECO:0000256" key="1">
    <source>
        <dbReference type="ARBA" id="ARBA00022829"/>
    </source>
</evidence>
<reference evidence="8 9" key="1">
    <citation type="submission" date="2021-05" db="EMBL/GenBank/DDBJ databases">
        <title>A Polyphasic approach of four new species of the genus Ohtaekwangia: Ohtaekwangia histidinii sp. nov., Ohtaekwangia cretensis sp. nov., Ohtaekwangia indiensis sp. nov., Ohtaekwangia reichenbachii sp. nov. from diverse environment.</title>
        <authorList>
            <person name="Octaviana S."/>
        </authorList>
    </citation>
    <scope>NUCLEOTIDE SEQUENCE [LARGE SCALE GENOMIC DNA]</scope>
    <source>
        <strain evidence="8 9">PWU37</strain>
    </source>
</reference>
<evidence type="ECO:0000256" key="3">
    <source>
        <dbReference type="ARBA" id="ARBA00023125"/>
    </source>
</evidence>
<gene>
    <name evidence="8" type="ORF">KK078_21445</name>
</gene>
<dbReference type="GO" id="GO:0007059">
    <property type="term" value="P:chromosome segregation"/>
    <property type="evidence" value="ECO:0007669"/>
    <property type="project" value="UniProtKB-KW"/>
</dbReference>
<keyword evidence="2" id="KW-0229">DNA integration</keyword>
<name>A0AAP2DBT6_9BACT</name>
<evidence type="ECO:0000256" key="2">
    <source>
        <dbReference type="ARBA" id="ARBA00022908"/>
    </source>
</evidence>
<keyword evidence="9" id="KW-1185">Reference proteome</keyword>
<protein>
    <submittedName>
        <fullName evidence="8">Tyrosine-type recombinase/integrase</fullName>
    </submittedName>
</protein>
<dbReference type="InterPro" id="IPR002104">
    <property type="entry name" value="Integrase_catalytic"/>
</dbReference>